<proteinExistence type="predicted"/>
<gene>
    <name evidence="1" type="ordered locus">VIT_19s0027g00650</name>
</gene>
<dbReference type="InParanoid" id="D7SWX3"/>
<dbReference type="AlphaFoldDB" id="D7SWX3"/>
<sequence length="70" mass="8169">MRKKDDHAGGVQGAKRLHCRCRWNQSESAHLLLPRASNQEGRPIFWWNSPFMQMHPQMLVLGNLRCKTGR</sequence>
<evidence type="ECO:0000313" key="2">
    <source>
        <dbReference type="Proteomes" id="UP000009183"/>
    </source>
</evidence>
<reference evidence="2" key="1">
    <citation type="journal article" date="2007" name="Nature">
        <title>The grapevine genome sequence suggests ancestral hexaploidization in major angiosperm phyla.</title>
        <authorList>
            <consortium name="The French-Italian Public Consortium for Grapevine Genome Characterization."/>
            <person name="Jaillon O."/>
            <person name="Aury J.-M."/>
            <person name="Noel B."/>
            <person name="Policriti A."/>
            <person name="Clepet C."/>
            <person name="Casagrande A."/>
            <person name="Choisne N."/>
            <person name="Aubourg S."/>
            <person name="Vitulo N."/>
            <person name="Jubin C."/>
            <person name="Vezzi A."/>
            <person name="Legeai F."/>
            <person name="Hugueney P."/>
            <person name="Dasilva C."/>
            <person name="Horner D."/>
            <person name="Mica E."/>
            <person name="Jublot D."/>
            <person name="Poulain J."/>
            <person name="Bruyere C."/>
            <person name="Billault A."/>
            <person name="Segurens B."/>
            <person name="Gouyvenoux M."/>
            <person name="Ugarte E."/>
            <person name="Cattonaro F."/>
            <person name="Anthouard V."/>
            <person name="Vico V."/>
            <person name="Del Fabbro C."/>
            <person name="Alaux M."/>
            <person name="Di Gaspero G."/>
            <person name="Dumas V."/>
            <person name="Felice N."/>
            <person name="Paillard S."/>
            <person name="Juman I."/>
            <person name="Moroldo M."/>
            <person name="Scalabrin S."/>
            <person name="Canaguier A."/>
            <person name="Le Clainche I."/>
            <person name="Malacrida G."/>
            <person name="Durand E."/>
            <person name="Pesole G."/>
            <person name="Laucou V."/>
            <person name="Chatelet P."/>
            <person name="Merdinoglu D."/>
            <person name="Delledonne M."/>
            <person name="Pezzotti M."/>
            <person name="Lecharny A."/>
            <person name="Scarpelli C."/>
            <person name="Artiguenave F."/>
            <person name="Pe M.E."/>
            <person name="Valle G."/>
            <person name="Morgante M."/>
            <person name="Caboche M."/>
            <person name="Adam-Blondon A.-F."/>
            <person name="Weissenbach J."/>
            <person name="Quetier F."/>
            <person name="Wincker P."/>
        </authorList>
    </citation>
    <scope>NUCLEOTIDE SEQUENCE [LARGE SCALE GENOMIC DNA]</scope>
    <source>
        <strain evidence="2">cv. Pinot noir / PN40024</strain>
    </source>
</reference>
<dbReference type="Proteomes" id="UP000009183">
    <property type="component" value="Chromosome 19"/>
</dbReference>
<dbReference type="EMBL" id="FN595234">
    <property type="protein sequence ID" value="CBI21773.3"/>
    <property type="molecule type" value="Genomic_DNA"/>
</dbReference>
<dbReference type="PaxDb" id="29760-VIT_19s0027g00650.t01"/>
<keyword evidence="2" id="KW-1185">Reference proteome</keyword>
<protein>
    <submittedName>
        <fullName evidence="1">Uncharacterized protein</fullName>
    </submittedName>
</protein>
<evidence type="ECO:0000313" key="1">
    <source>
        <dbReference type="EMBL" id="CBI21773.3"/>
    </source>
</evidence>
<dbReference type="HOGENOM" id="CLU_2763045_0_0_1"/>
<name>D7SWX3_VITVI</name>
<organism evidence="1 2">
    <name type="scientific">Vitis vinifera</name>
    <name type="common">Grape</name>
    <dbReference type="NCBI Taxonomy" id="29760"/>
    <lineage>
        <taxon>Eukaryota</taxon>
        <taxon>Viridiplantae</taxon>
        <taxon>Streptophyta</taxon>
        <taxon>Embryophyta</taxon>
        <taxon>Tracheophyta</taxon>
        <taxon>Spermatophyta</taxon>
        <taxon>Magnoliopsida</taxon>
        <taxon>eudicotyledons</taxon>
        <taxon>Gunneridae</taxon>
        <taxon>Pentapetalae</taxon>
        <taxon>rosids</taxon>
        <taxon>Vitales</taxon>
        <taxon>Vitaceae</taxon>
        <taxon>Viteae</taxon>
        <taxon>Vitis</taxon>
    </lineage>
</organism>
<accession>D7SWX3</accession>